<evidence type="ECO:0000313" key="4">
    <source>
        <dbReference type="Proteomes" id="UP000294567"/>
    </source>
</evidence>
<dbReference type="InterPro" id="IPR001789">
    <property type="entry name" value="Sig_transdc_resp-reg_receiver"/>
</dbReference>
<accession>A0A4R3KRH3</accession>
<evidence type="ECO:0000259" key="2">
    <source>
        <dbReference type="PROSITE" id="PS50110"/>
    </source>
</evidence>
<dbReference type="Pfam" id="PF08664">
    <property type="entry name" value="YcbB"/>
    <property type="match status" value="1"/>
</dbReference>
<gene>
    <name evidence="3" type="ORF">EDD65_11028</name>
</gene>
<dbReference type="AlphaFoldDB" id="A0A4R3KRH3"/>
<keyword evidence="4" id="KW-1185">Reference proteome</keyword>
<protein>
    <submittedName>
        <fullName evidence="3">Two-component system response regulator YcbB</fullName>
    </submittedName>
</protein>
<dbReference type="GO" id="GO:0000160">
    <property type="term" value="P:phosphorelay signal transduction system"/>
    <property type="evidence" value="ECO:0007669"/>
    <property type="project" value="InterPro"/>
</dbReference>
<dbReference type="InterPro" id="IPR013972">
    <property type="entry name" value="YcbB"/>
</dbReference>
<dbReference type="OrthoDB" id="1684633at2"/>
<keyword evidence="1" id="KW-0597">Phosphoprotein</keyword>
<dbReference type="PROSITE" id="PS50110">
    <property type="entry name" value="RESPONSE_REGULATORY"/>
    <property type="match status" value="1"/>
</dbReference>
<proteinExistence type="predicted"/>
<feature type="domain" description="Response regulatory" evidence="2">
    <location>
        <begin position="2"/>
        <end position="118"/>
    </location>
</feature>
<evidence type="ECO:0000256" key="1">
    <source>
        <dbReference type="PROSITE-ProRule" id="PRU00169"/>
    </source>
</evidence>
<reference evidence="3 4" key="1">
    <citation type="submission" date="2019-03" db="EMBL/GenBank/DDBJ databases">
        <title>Genomic Encyclopedia of Type Strains, Phase IV (KMG-IV): sequencing the most valuable type-strain genomes for metagenomic binning, comparative biology and taxonomic classification.</title>
        <authorList>
            <person name="Goeker M."/>
        </authorList>
    </citation>
    <scope>NUCLEOTIDE SEQUENCE [LARGE SCALE GENOMIC DNA]</scope>
    <source>
        <strain evidence="3 4">DSM 26752</strain>
    </source>
</reference>
<dbReference type="RefSeq" id="WP_132028577.1">
    <property type="nucleotide sequence ID" value="NZ_CP068564.1"/>
</dbReference>
<name>A0A4R3KRH3_9FIRM</name>
<dbReference type="InterPro" id="IPR011006">
    <property type="entry name" value="CheY-like_superfamily"/>
</dbReference>
<dbReference type="Pfam" id="PF00072">
    <property type="entry name" value="Response_reg"/>
    <property type="match status" value="1"/>
</dbReference>
<evidence type="ECO:0000313" key="3">
    <source>
        <dbReference type="EMBL" id="TCS87594.1"/>
    </source>
</evidence>
<dbReference type="PANTHER" id="PTHR43228:SF8">
    <property type="entry name" value="TRANSCRIPTIONAL REGULATORY PROTEIN GLNL"/>
    <property type="match status" value="1"/>
</dbReference>
<dbReference type="Gene3D" id="3.40.50.2300">
    <property type="match status" value="1"/>
</dbReference>
<feature type="modified residue" description="4-aspartylphosphate" evidence="1">
    <location>
        <position position="53"/>
    </location>
</feature>
<dbReference type="EMBL" id="SMAE01000010">
    <property type="protein sequence ID" value="TCS87594.1"/>
    <property type="molecule type" value="Genomic_DNA"/>
</dbReference>
<dbReference type="Proteomes" id="UP000294567">
    <property type="component" value="Unassembled WGS sequence"/>
</dbReference>
<dbReference type="SUPFAM" id="SSF52172">
    <property type="entry name" value="CheY-like"/>
    <property type="match status" value="1"/>
</dbReference>
<dbReference type="PANTHER" id="PTHR43228">
    <property type="entry name" value="TWO-COMPONENT RESPONSE REGULATOR"/>
    <property type="match status" value="1"/>
</dbReference>
<dbReference type="SMART" id="SM00448">
    <property type="entry name" value="REC"/>
    <property type="match status" value="1"/>
</dbReference>
<sequence length="279" mass="32223">MRIFILDDDKSVIRILKKIIEDKELGQVVGTARDGKEGLEKIRTTTPDIVLIDLLMPKVDGLTVIKKLKKEHPGIEFIMISQVSSKDMVEQAYKLGVEYYIYKPINAIEVEAIMKKVIERIEINRSISKIQQIFSDKPQKEWENLKHYEQCINGILMKLGIMGEKGAEDIIKVSKYIIQNNINLNQITIRELCSKFTDNPKAMEQRIRRTIGIAMSNIASLGIEDYMNETFVEYSNSLFNFEQVRKEMEFIRGKSNKRGSTNTKKFLLGLISYCENMNN</sequence>
<organism evidence="3 4">
    <name type="scientific">Keratinibaculum paraultunense</name>
    <dbReference type="NCBI Taxonomy" id="1278232"/>
    <lineage>
        <taxon>Bacteria</taxon>
        <taxon>Bacillati</taxon>
        <taxon>Bacillota</taxon>
        <taxon>Tissierellia</taxon>
        <taxon>Tissierellales</taxon>
        <taxon>Tepidimicrobiaceae</taxon>
        <taxon>Keratinibaculum</taxon>
    </lineage>
</organism>
<dbReference type="InterPro" id="IPR052048">
    <property type="entry name" value="ST_Response_Regulator"/>
</dbReference>
<comment type="caution">
    <text evidence="3">The sequence shown here is derived from an EMBL/GenBank/DDBJ whole genome shotgun (WGS) entry which is preliminary data.</text>
</comment>